<evidence type="ECO:0000256" key="1">
    <source>
        <dbReference type="ARBA" id="ARBA00022603"/>
    </source>
</evidence>
<dbReference type="RefSeq" id="WP_344968380.1">
    <property type="nucleotide sequence ID" value="NZ_BAABDD010000004.1"/>
</dbReference>
<dbReference type="PIRSF" id="PIRSF005739">
    <property type="entry name" value="O-mtase"/>
    <property type="match status" value="1"/>
</dbReference>
<dbReference type="InterPro" id="IPR001077">
    <property type="entry name" value="COMT_C"/>
</dbReference>
<dbReference type="SUPFAM" id="SSF53335">
    <property type="entry name" value="S-adenosyl-L-methionine-dependent methyltransferases"/>
    <property type="match status" value="1"/>
</dbReference>
<dbReference type="PROSITE" id="PS51683">
    <property type="entry name" value="SAM_OMT_II"/>
    <property type="match status" value="1"/>
</dbReference>
<reference evidence="7" key="1">
    <citation type="journal article" date="2019" name="Int. J. Syst. Evol. Microbiol.">
        <title>The Global Catalogue of Microorganisms (GCM) 10K type strain sequencing project: providing services to taxonomists for standard genome sequencing and annotation.</title>
        <authorList>
            <consortium name="The Broad Institute Genomics Platform"/>
            <consortium name="The Broad Institute Genome Sequencing Center for Infectious Disease"/>
            <person name="Wu L."/>
            <person name="Ma J."/>
        </authorList>
    </citation>
    <scope>NUCLEOTIDE SEQUENCE [LARGE SCALE GENOMIC DNA]</scope>
    <source>
        <strain evidence="7">JCM 17137</strain>
    </source>
</reference>
<dbReference type="Pfam" id="PF08100">
    <property type="entry name" value="Dimerisation"/>
    <property type="match status" value="1"/>
</dbReference>
<evidence type="ECO:0000256" key="3">
    <source>
        <dbReference type="ARBA" id="ARBA00022691"/>
    </source>
</evidence>
<dbReference type="Gene3D" id="1.10.287.1350">
    <property type="match status" value="1"/>
</dbReference>
<proteinExistence type="predicted"/>
<sequence>MATTRPARPRLDIQSYVQLTELADYIVPFTLRAVCDLGIADLLTDGPRTVDDLAEQVGAHAPSLHRALRALASKGIFTETHPGTFDLSPLAEPLRSDHPLSLRDAYPLLTPDIDAWARFDHCIRTGEAAFDLVHGQGYWDYMADNPEQSRRVDRSMASINRLQLRTVLPAYDWGSFDTVIDVGGGNGAFLAGILAKFRSLHGTVYDLPHVVAAATDVFAAAGVSDRATSIGGSFFDHVPPGADGYLLKRILYGWDDEQALRLLRAVRAAMRPDSKLVVLEPVIGSGNEFDVGKLYDLLLFAMVGGGTRSEEHIEELFSAADLRLTGITRTMMFPIVEAQPV</sequence>
<dbReference type="InterPro" id="IPR012967">
    <property type="entry name" value="COMT_dimerisation"/>
</dbReference>
<evidence type="ECO:0000259" key="5">
    <source>
        <dbReference type="Pfam" id="PF08100"/>
    </source>
</evidence>
<gene>
    <name evidence="6" type="ORF">GCM10022402_13110</name>
</gene>
<dbReference type="InterPro" id="IPR016461">
    <property type="entry name" value="COMT-like"/>
</dbReference>
<evidence type="ECO:0000256" key="2">
    <source>
        <dbReference type="ARBA" id="ARBA00022679"/>
    </source>
</evidence>
<feature type="domain" description="O-methyltransferase dimerisation" evidence="5">
    <location>
        <begin position="23"/>
        <end position="92"/>
    </location>
</feature>
<dbReference type="Proteomes" id="UP001500908">
    <property type="component" value="Unassembled WGS sequence"/>
</dbReference>
<keyword evidence="7" id="KW-1185">Reference proteome</keyword>
<dbReference type="EMBL" id="BAABDD010000004">
    <property type="protein sequence ID" value="GAA3734157.1"/>
    <property type="molecule type" value="Genomic_DNA"/>
</dbReference>
<dbReference type="GO" id="GO:0032259">
    <property type="term" value="P:methylation"/>
    <property type="evidence" value="ECO:0007669"/>
    <property type="project" value="UniProtKB-KW"/>
</dbReference>
<dbReference type="InterPro" id="IPR029063">
    <property type="entry name" value="SAM-dependent_MTases_sf"/>
</dbReference>
<accession>A0ABP7FES8</accession>
<evidence type="ECO:0000313" key="6">
    <source>
        <dbReference type="EMBL" id="GAA3734157.1"/>
    </source>
</evidence>
<name>A0ABP7FES8_9ACTN</name>
<comment type="caution">
    <text evidence="6">The sequence shown here is derived from an EMBL/GenBank/DDBJ whole genome shotgun (WGS) entry which is preliminary data.</text>
</comment>
<dbReference type="InterPro" id="IPR036390">
    <property type="entry name" value="WH_DNA-bd_sf"/>
</dbReference>
<dbReference type="Gene3D" id="3.40.50.150">
    <property type="entry name" value="Vaccinia Virus protein VP39"/>
    <property type="match status" value="1"/>
</dbReference>
<dbReference type="InterPro" id="IPR036388">
    <property type="entry name" value="WH-like_DNA-bd_sf"/>
</dbReference>
<dbReference type="SUPFAM" id="SSF46785">
    <property type="entry name" value="Winged helix' DNA-binding domain"/>
    <property type="match status" value="1"/>
</dbReference>
<organism evidence="6 7">
    <name type="scientific">Salinactinospora qingdaonensis</name>
    <dbReference type="NCBI Taxonomy" id="702744"/>
    <lineage>
        <taxon>Bacteria</taxon>
        <taxon>Bacillati</taxon>
        <taxon>Actinomycetota</taxon>
        <taxon>Actinomycetes</taxon>
        <taxon>Streptosporangiales</taxon>
        <taxon>Nocardiopsidaceae</taxon>
        <taxon>Salinactinospora</taxon>
    </lineage>
</organism>
<dbReference type="PANTHER" id="PTHR43712">
    <property type="entry name" value="PUTATIVE (AFU_ORTHOLOGUE AFUA_4G14580)-RELATED"/>
    <property type="match status" value="1"/>
</dbReference>
<feature type="domain" description="O-methyltransferase C-terminal" evidence="4">
    <location>
        <begin position="116"/>
        <end position="320"/>
    </location>
</feature>
<dbReference type="Gene3D" id="1.10.10.10">
    <property type="entry name" value="Winged helix-like DNA-binding domain superfamily/Winged helix DNA-binding domain"/>
    <property type="match status" value="1"/>
</dbReference>
<keyword evidence="1 6" id="KW-0489">Methyltransferase</keyword>
<keyword evidence="3" id="KW-0949">S-adenosyl-L-methionine</keyword>
<dbReference type="GO" id="GO:0008168">
    <property type="term" value="F:methyltransferase activity"/>
    <property type="evidence" value="ECO:0007669"/>
    <property type="project" value="UniProtKB-KW"/>
</dbReference>
<dbReference type="Pfam" id="PF00891">
    <property type="entry name" value="Methyltransf_2"/>
    <property type="match status" value="1"/>
</dbReference>
<evidence type="ECO:0000259" key="4">
    <source>
        <dbReference type="Pfam" id="PF00891"/>
    </source>
</evidence>
<keyword evidence="2" id="KW-0808">Transferase</keyword>
<evidence type="ECO:0000313" key="7">
    <source>
        <dbReference type="Proteomes" id="UP001500908"/>
    </source>
</evidence>
<dbReference type="PANTHER" id="PTHR43712:SF2">
    <property type="entry name" value="O-METHYLTRANSFERASE CICE"/>
    <property type="match status" value="1"/>
</dbReference>
<protein>
    <submittedName>
        <fullName evidence="6">Methyltransferase</fullName>
    </submittedName>
</protein>